<dbReference type="OrthoDB" id="276267at2"/>
<dbReference type="PROSITE" id="PS51257">
    <property type="entry name" value="PROKAR_LIPOPROTEIN"/>
    <property type="match status" value="1"/>
</dbReference>
<evidence type="ECO:0000313" key="2">
    <source>
        <dbReference type="EMBL" id="QDU39769.1"/>
    </source>
</evidence>
<dbReference type="EMBL" id="CP036275">
    <property type="protein sequence ID" value="QDU39769.1"/>
    <property type="molecule type" value="Genomic_DNA"/>
</dbReference>
<gene>
    <name evidence="2" type="ORF">Mal4_41160</name>
</gene>
<dbReference type="KEGG" id="mri:Mal4_41160"/>
<sequence>MRRPLRTDLLIRFGVLLAPILLAGCGNTLDHSATEQLLQSEAVDKAIATIDFRALEGQTVYFDVSYLKNFKGIGFVNSEYVVSSLRQQMIAAGCLLQEKKDDADFIVEARIGTLGSDKNEVVYGIPKSNPSGAISAAASAVGSVPPIPSIPELALARKADQLAAAKVGAFAYHRETGRRVWQSGLSVATSTAKDTWLLGAGPFQSGTIYDGPRFAGSRIEFPIGEGGEPDELQPIASYRDEVLFDLPSPKRPEGLADESEVDGEVKPASAEVEKK</sequence>
<reference evidence="2 3" key="1">
    <citation type="submission" date="2019-02" db="EMBL/GenBank/DDBJ databases">
        <title>Deep-cultivation of Planctomycetes and their phenomic and genomic characterization uncovers novel biology.</title>
        <authorList>
            <person name="Wiegand S."/>
            <person name="Jogler M."/>
            <person name="Boedeker C."/>
            <person name="Pinto D."/>
            <person name="Vollmers J."/>
            <person name="Rivas-Marin E."/>
            <person name="Kohn T."/>
            <person name="Peeters S.H."/>
            <person name="Heuer A."/>
            <person name="Rast P."/>
            <person name="Oberbeckmann S."/>
            <person name="Bunk B."/>
            <person name="Jeske O."/>
            <person name="Meyerdierks A."/>
            <person name="Storesund J.E."/>
            <person name="Kallscheuer N."/>
            <person name="Luecker S."/>
            <person name="Lage O.M."/>
            <person name="Pohl T."/>
            <person name="Merkel B.J."/>
            <person name="Hornburger P."/>
            <person name="Mueller R.-W."/>
            <person name="Bruemmer F."/>
            <person name="Labrenz M."/>
            <person name="Spormann A.M."/>
            <person name="Op den Camp H."/>
            <person name="Overmann J."/>
            <person name="Amann R."/>
            <person name="Jetten M.S.M."/>
            <person name="Mascher T."/>
            <person name="Medema M.H."/>
            <person name="Devos D.P."/>
            <person name="Kaster A.-K."/>
            <person name="Ovreas L."/>
            <person name="Rohde M."/>
            <person name="Galperin M.Y."/>
            <person name="Jogler C."/>
        </authorList>
    </citation>
    <scope>NUCLEOTIDE SEQUENCE [LARGE SCALE GENOMIC DNA]</scope>
    <source>
        <strain evidence="2 3">Mal4</strain>
    </source>
</reference>
<dbReference type="InterPro" id="IPR046596">
    <property type="entry name" value="DUF6655"/>
</dbReference>
<dbReference type="AlphaFoldDB" id="A0A517ZBF5"/>
<proteinExistence type="predicted"/>
<name>A0A517ZBF5_9PLAN</name>
<protein>
    <submittedName>
        <fullName evidence="2">Uncharacterized protein</fullName>
    </submittedName>
</protein>
<dbReference type="Proteomes" id="UP000320496">
    <property type="component" value="Chromosome"/>
</dbReference>
<organism evidence="2 3">
    <name type="scientific">Maioricimonas rarisocia</name>
    <dbReference type="NCBI Taxonomy" id="2528026"/>
    <lineage>
        <taxon>Bacteria</taxon>
        <taxon>Pseudomonadati</taxon>
        <taxon>Planctomycetota</taxon>
        <taxon>Planctomycetia</taxon>
        <taxon>Planctomycetales</taxon>
        <taxon>Planctomycetaceae</taxon>
        <taxon>Maioricimonas</taxon>
    </lineage>
</organism>
<dbReference type="Pfam" id="PF20360">
    <property type="entry name" value="DUF6655"/>
    <property type="match status" value="1"/>
</dbReference>
<accession>A0A517ZBF5</accession>
<evidence type="ECO:0000256" key="1">
    <source>
        <dbReference type="SAM" id="MobiDB-lite"/>
    </source>
</evidence>
<feature type="region of interest" description="Disordered" evidence="1">
    <location>
        <begin position="247"/>
        <end position="275"/>
    </location>
</feature>
<keyword evidence="3" id="KW-1185">Reference proteome</keyword>
<evidence type="ECO:0000313" key="3">
    <source>
        <dbReference type="Proteomes" id="UP000320496"/>
    </source>
</evidence>
<dbReference type="RefSeq" id="WP_145370918.1">
    <property type="nucleotide sequence ID" value="NZ_CP036275.1"/>
</dbReference>